<proteinExistence type="predicted"/>
<keyword evidence="1" id="KW-0812">Transmembrane</keyword>
<organism evidence="2 3">
    <name type="scientific">Parascaris equorum</name>
    <name type="common">Equine roundworm</name>
    <dbReference type="NCBI Taxonomy" id="6256"/>
    <lineage>
        <taxon>Eukaryota</taxon>
        <taxon>Metazoa</taxon>
        <taxon>Ecdysozoa</taxon>
        <taxon>Nematoda</taxon>
        <taxon>Chromadorea</taxon>
        <taxon>Rhabditida</taxon>
        <taxon>Spirurina</taxon>
        <taxon>Ascaridomorpha</taxon>
        <taxon>Ascaridoidea</taxon>
        <taxon>Ascarididae</taxon>
        <taxon>Parascaris</taxon>
    </lineage>
</organism>
<evidence type="ECO:0000313" key="2">
    <source>
        <dbReference type="Proteomes" id="UP000887564"/>
    </source>
</evidence>
<reference evidence="3" key="1">
    <citation type="submission" date="2022-11" db="UniProtKB">
        <authorList>
            <consortium name="WormBaseParasite"/>
        </authorList>
    </citation>
    <scope>IDENTIFICATION</scope>
</reference>
<keyword evidence="1" id="KW-0472">Membrane</keyword>
<dbReference type="Proteomes" id="UP000887564">
    <property type="component" value="Unplaced"/>
</dbReference>
<evidence type="ECO:0000313" key="3">
    <source>
        <dbReference type="WBParaSite" id="PEQ_0000236601-mRNA-1"/>
    </source>
</evidence>
<dbReference type="WBParaSite" id="PEQ_0000236601-mRNA-1">
    <property type="protein sequence ID" value="PEQ_0000236601-mRNA-1"/>
    <property type="gene ID" value="PEQ_0000236601"/>
</dbReference>
<name>A0A914R7D1_PAREQ</name>
<keyword evidence="2" id="KW-1185">Reference proteome</keyword>
<keyword evidence="1" id="KW-1133">Transmembrane helix</keyword>
<dbReference type="AlphaFoldDB" id="A0A914R7D1"/>
<protein>
    <submittedName>
        <fullName evidence="3">Uncharacterized protein</fullName>
    </submittedName>
</protein>
<feature type="transmembrane region" description="Helical" evidence="1">
    <location>
        <begin position="35"/>
        <end position="52"/>
    </location>
</feature>
<evidence type="ECO:0000256" key="1">
    <source>
        <dbReference type="SAM" id="Phobius"/>
    </source>
</evidence>
<accession>A0A914R7D1</accession>
<sequence length="57" mass="6361">MGMIHELNDSVSGVFTTEDIPISPNVMQAIDILDILQVHLSCYFIVVIFLALKGERL</sequence>